<dbReference type="Gene3D" id="2.30.30.140">
    <property type="match status" value="1"/>
</dbReference>
<name>A0A1Q3AZW7_CEPFO</name>
<dbReference type="EMBL" id="BDDD01000190">
    <property type="protein sequence ID" value="GAV61268.1"/>
    <property type="molecule type" value="Genomic_DNA"/>
</dbReference>
<dbReference type="InParanoid" id="A0A1Q3AZW7"/>
<dbReference type="Proteomes" id="UP000187406">
    <property type="component" value="Unassembled WGS sequence"/>
</dbReference>
<dbReference type="STRING" id="3775.A0A1Q3AZW7"/>
<gene>
    <name evidence="2" type="ORF">CFOL_v3_04796</name>
</gene>
<accession>A0A1Q3AZW7</accession>
<evidence type="ECO:0000313" key="3">
    <source>
        <dbReference type="Proteomes" id="UP000187406"/>
    </source>
</evidence>
<proteinExistence type="predicted"/>
<keyword evidence="3" id="KW-1185">Reference proteome</keyword>
<evidence type="ECO:0000259" key="1">
    <source>
        <dbReference type="Pfam" id="PF16719"/>
    </source>
</evidence>
<protein>
    <recommendedName>
        <fullName evidence="1">SAWADEE domain-containing protein</fullName>
    </recommendedName>
</protein>
<dbReference type="Gene3D" id="2.40.50.40">
    <property type="match status" value="1"/>
</dbReference>
<reference evidence="3" key="1">
    <citation type="submission" date="2016-04" db="EMBL/GenBank/DDBJ databases">
        <title>Cephalotus genome sequencing.</title>
        <authorList>
            <person name="Fukushima K."/>
            <person name="Hasebe M."/>
            <person name="Fang X."/>
        </authorList>
    </citation>
    <scope>NUCLEOTIDE SEQUENCE [LARGE SCALE GENOMIC DNA]</scope>
    <source>
        <strain evidence="3">cv. St1</strain>
    </source>
</reference>
<feature type="domain" description="SAWADEE" evidence="1">
    <location>
        <begin position="114"/>
        <end position="241"/>
    </location>
</feature>
<dbReference type="AlphaFoldDB" id="A0A1Q3AZW7"/>
<organism evidence="2 3">
    <name type="scientific">Cephalotus follicularis</name>
    <name type="common">Albany pitcher plant</name>
    <dbReference type="NCBI Taxonomy" id="3775"/>
    <lineage>
        <taxon>Eukaryota</taxon>
        <taxon>Viridiplantae</taxon>
        <taxon>Streptophyta</taxon>
        <taxon>Embryophyta</taxon>
        <taxon>Tracheophyta</taxon>
        <taxon>Spermatophyta</taxon>
        <taxon>Magnoliopsida</taxon>
        <taxon>eudicotyledons</taxon>
        <taxon>Gunneridae</taxon>
        <taxon>Pentapetalae</taxon>
        <taxon>rosids</taxon>
        <taxon>fabids</taxon>
        <taxon>Oxalidales</taxon>
        <taxon>Cephalotaceae</taxon>
        <taxon>Cephalotus</taxon>
    </lineage>
</organism>
<sequence>MDATDSSAFEFTLAEILELQNTYKEKGENALNQEVCQELATCFSSSLNRYGKPAIAWEQVQSWFEDKQKESKAKLSSLHMALELCDNLSDETTSRNEPEILLKPKGSRIADLSELAYEAKSSKDYAWYDVSSFLTYRVLCTGELEARVRFTGYSNTEDEWVNVRNAVRQRSIPLEPSECHRVKVGDLMMCFQERMNYAVYYDAYVVEIQRRLHDMRGCRCIFVVRYDHDNAEERVELSRLCCRPTPSNVSDHLYFKE</sequence>
<dbReference type="InterPro" id="IPR039276">
    <property type="entry name" value="SHH1/2"/>
</dbReference>
<comment type="caution">
    <text evidence="2">The sequence shown here is derived from an EMBL/GenBank/DDBJ whole genome shotgun (WGS) entry which is preliminary data.</text>
</comment>
<dbReference type="PANTHER" id="PTHR33827:SF2">
    <property type="entry name" value="PROTEIN SAWADEE HOMEODOMAIN HOMOLOG 1"/>
    <property type="match status" value="1"/>
</dbReference>
<dbReference type="GO" id="GO:0003682">
    <property type="term" value="F:chromatin binding"/>
    <property type="evidence" value="ECO:0007669"/>
    <property type="project" value="InterPro"/>
</dbReference>
<dbReference type="OrthoDB" id="1885884at2759"/>
<dbReference type="Pfam" id="PF16719">
    <property type="entry name" value="SAWADEE"/>
    <property type="match status" value="1"/>
</dbReference>
<dbReference type="InterPro" id="IPR032001">
    <property type="entry name" value="SAWADEE_dom"/>
</dbReference>
<dbReference type="PANTHER" id="PTHR33827">
    <property type="entry name" value="PROTEIN SAWADEE HOMEODOMAIN HOMOLOG 2"/>
    <property type="match status" value="1"/>
</dbReference>
<evidence type="ECO:0000313" key="2">
    <source>
        <dbReference type="EMBL" id="GAV61268.1"/>
    </source>
</evidence>
<dbReference type="FunCoup" id="A0A1Q3AZW7">
    <property type="interactions" value="802"/>
</dbReference>